<evidence type="ECO:0000313" key="1">
    <source>
        <dbReference type="EMBL" id="KKM41895.1"/>
    </source>
</evidence>
<comment type="caution">
    <text evidence="1">The sequence shown here is derived from an EMBL/GenBank/DDBJ whole genome shotgun (WGS) entry which is preliminary data.</text>
</comment>
<reference evidence="1" key="1">
    <citation type="journal article" date="2015" name="Nature">
        <title>Complex archaea that bridge the gap between prokaryotes and eukaryotes.</title>
        <authorList>
            <person name="Spang A."/>
            <person name="Saw J.H."/>
            <person name="Jorgensen S.L."/>
            <person name="Zaremba-Niedzwiedzka K."/>
            <person name="Martijn J."/>
            <person name="Lind A.E."/>
            <person name="van Eijk R."/>
            <person name="Schleper C."/>
            <person name="Guy L."/>
            <person name="Ettema T.J."/>
        </authorList>
    </citation>
    <scope>NUCLEOTIDE SEQUENCE</scope>
</reference>
<name>A0A0F9LMH6_9ZZZZ</name>
<dbReference type="AlphaFoldDB" id="A0A0F9LMH6"/>
<gene>
    <name evidence="1" type="ORF">LCGC14_1563460</name>
</gene>
<accession>A0A0F9LMH6</accession>
<protein>
    <submittedName>
        <fullName evidence="1">Uncharacterized protein</fullName>
    </submittedName>
</protein>
<sequence length="100" mass="12140">MCDCYFQKCCMCDNKIYLHLGDYRTQRDEIKIYCKKHIPKNNKNGIVWKYWENYKSIIYKGIYYIELLTENAKDNWKINSYNGKCIPVKIFGKKVKGEKY</sequence>
<organism evidence="1">
    <name type="scientific">marine sediment metagenome</name>
    <dbReference type="NCBI Taxonomy" id="412755"/>
    <lineage>
        <taxon>unclassified sequences</taxon>
        <taxon>metagenomes</taxon>
        <taxon>ecological metagenomes</taxon>
    </lineage>
</organism>
<dbReference type="EMBL" id="LAZR01012101">
    <property type="protein sequence ID" value="KKM41895.1"/>
    <property type="molecule type" value="Genomic_DNA"/>
</dbReference>
<proteinExistence type="predicted"/>